<keyword evidence="6 8" id="KW-1133">Transmembrane helix</keyword>
<dbReference type="Pfam" id="PF01925">
    <property type="entry name" value="TauE"/>
    <property type="match status" value="1"/>
</dbReference>
<dbReference type="RefSeq" id="WP_327598339.1">
    <property type="nucleotide sequence ID" value="NZ_JAYXHS010000001.1"/>
</dbReference>
<accession>A0ABU6K0C6</accession>
<comment type="caution">
    <text evidence="9">The sequence shown here is derived from an EMBL/GenBank/DDBJ whole genome shotgun (WGS) entry which is preliminary data.</text>
</comment>
<dbReference type="InterPro" id="IPR052017">
    <property type="entry name" value="TSUP"/>
</dbReference>
<evidence type="ECO:0000313" key="10">
    <source>
        <dbReference type="Proteomes" id="UP001331561"/>
    </source>
</evidence>
<evidence type="ECO:0000256" key="8">
    <source>
        <dbReference type="RuleBase" id="RU363041"/>
    </source>
</evidence>
<feature type="transmembrane region" description="Helical" evidence="8">
    <location>
        <begin position="193"/>
        <end position="223"/>
    </location>
</feature>
<dbReference type="Proteomes" id="UP001331561">
    <property type="component" value="Unassembled WGS sequence"/>
</dbReference>
<comment type="similarity">
    <text evidence="2 8">Belongs to the 4-toluene sulfonate uptake permease (TSUP) (TC 2.A.102) family.</text>
</comment>
<evidence type="ECO:0000256" key="7">
    <source>
        <dbReference type="ARBA" id="ARBA00023136"/>
    </source>
</evidence>
<dbReference type="PANTHER" id="PTHR30269">
    <property type="entry name" value="TRANSMEMBRANE PROTEIN YFCA"/>
    <property type="match status" value="1"/>
</dbReference>
<sequence length="260" mass="28166">MTHETLIQLLTLLPLAFATGAINAAVGGGGLIQVPGMYAILPSFLPAQIMGTDKLASIFGHATSMRQYALKMSLPWRLVLLTSAAAFVGALSGVSIMYLVPATWMKPIVIVILIVMLVYTWFKPQFGTQDANKPITRNDLYKGLVLGFVIGFYDGFVGPGTGSFLLFLFVRFFHFDFLKATACAKVVNFGTNFAALAFLVPAGMVVYSFAIPMGIAGVLGALVGSRLAMKGGNHWIRRLFLILAVSLLAKLVWETVRPWL</sequence>
<organism evidence="9 10">
    <name type="scientific">Uliginosibacterium silvisoli</name>
    <dbReference type="NCBI Taxonomy" id="3114758"/>
    <lineage>
        <taxon>Bacteria</taxon>
        <taxon>Pseudomonadati</taxon>
        <taxon>Pseudomonadota</taxon>
        <taxon>Betaproteobacteria</taxon>
        <taxon>Rhodocyclales</taxon>
        <taxon>Zoogloeaceae</taxon>
        <taxon>Uliginosibacterium</taxon>
    </lineage>
</organism>
<feature type="transmembrane region" description="Helical" evidence="8">
    <location>
        <begin position="143"/>
        <end position="173"/>
    </location>
</feature>
<evidence type="ECO:0000256" key="1">
    <source>
        <dbReference type="ARBA" id="ARBA00004651"/>
    </source>
</evidence>
<dbReference type="InterPro" id="IPR002781">
    <property type="entry name" value="TM_pro_TauE-like"/>
</dbReference>
<gene>
    <name evidence="9" type="ORF">VVD49_06580</name>
</gene>
<evidence type="ECO:0000256" key="5">
    <source>
        <dbReference type="ARBA" id="ARBA00022692"/>
    </source>
</evidence>
<evidence type="ECO:0000256" key="6">
    <source>
        <dbReference type="ARBA" id="ARBA00022989"/>
    </source>
</evidence>
<evidence type="ECO:0000313" key="9">
    <source>
        <dbReference type="EMBL" id="MEC5385382.1"/>
    </source>
</evidence>
<reference evidence="9 10" key="1">
    <citation type="submission" date="2024-01" db="EMBL/GenBank/DDBJ databases">
        <title>Uliginosibacterium soil sp. nov.</title>
        <authorList>
            <person name="Lv Y."/>
        </authorList>
    </citation>
    <scope>NUCLEOTIDE SEQUENCE [LARGE SCALE GENOMIC DNA]</scope>
    <source>
        <strain evidence="9 10">H3</strain>
    </source>
</reference>
<keyword evidence="5 8" id="KW-0812">Transmembrane</keyword>
<dbReference type="EMBL" id="JAYXHS010000001">
    <property type="protein sequence ID" value="MEC5385382.1"/>
    <property type="molecule type" value="Genomic_DNA"/>
</dbReference>
<evidence type="ECO:0000256" key="4">
    <source>
        <dbReference type="ARBA" id="ARBA00022475"/>
    </source>
</evidence>
<evidence type="ECO:0000256" key="3">
    <source>
        <dbReference type="ARBA" id="ARBA00022448"/>
    </source>
</evidence>
<feature type="transmembrane region" description="Helical" evidence="8">
    <location>
        <begin position="235"/>
        <end position="253"/>
    </location>
</feature>
<feature type="transmembrane region" description="Helical" evidence="8">
    <location>
        <begin position="74"/>
        <end position="98"/>
    </location>
</feature>
<keyword evidence="7 8" id="KW-0472">Membrane</keyword>
<dbReference type="PANTHER" id="PTHR30269:SF0">
    <property type="entry name" value="MEMBRANE TRANSPORTER PROTEIN YFCA-RELATED"/>
    <property type="match status" value="1"/>
</dbReference>
<evidence type="ECO:0000256" key="2">
    <source>
        <dbReference type="ARBA" id="ARBA00009142"/>
    </source>
</evidence>
<keyword evidence="3" id="KW-0813">Transport</keyword>
<keyword evidence="10" id="KW-1185">Reference proteome</keyword>
<name>A0ABU6K0C6_9RHOO</name>
<comment type="subcellular location">
    <subcellularLocation>
        <location evidence="1 8">Cell membrane</location>
        <topology evidence="1 8">Multi-pass membrane protein</topology>
    </subcellularLocation>
</comment>
<keyword evidence="4 8" id="KW-1003">Cell membrane</keyword>
<proteinExistence type="inferred from homology"/>
<protein>
    <recommendedName>
        <fullName evidence="8">Probable membrane transporter protein</fullName>
    </recommendedName>
</protein>
<feature type="transmembrane region" description="Helical" evidence="8">
    <location>
        <begin position="104"/>
        <end position="122"/>
    </location>
</feature>